<keyword evidence="3 7" id="KW-0812">Transmembrane</keyword>
<organism evidence="9 10">
    <name type="scientific">Streptomyces luteoverticillatus</name>
    <name type="common">Streptoverticillium luteoverticillatus</name>
    <dbReference type="NCBI Taxonomy" id="66425"/>
    <lineage>
        <taxon>Bacteria</taxon>
        <taxon>Bacillati</taxon>
        <taxon>Actinomycetota</taxon>
        <taxon>Actinomycetes</taxon>
        <taxon>Kitasatosporales</taxon>
        <taxon>Streptomycetaceae</taxon>
        <taxon>Streptomyces</taxon>
    </lineage>
</organism>
<evidence type="ECO:0000256" key="4">
    <source>
        <dbReference type="ARBA" id="ARBA00022989"/>
    </source>
</evidence>
<feature type="domain" description="RDD" evidence="8">
    <location>
        <begin position="54"/>
        <end position="184"/>
    </location>
</feature>
<evidence type="ECO:0000256" key="2">
    <source>
        <dbReference type="ARBA" id="ARBA00022475"/>
    </source>
</evidence>
<sequence>MSHYQQPPAGQNPYGQQAPYGQQPPYGYGQPQSPYYPPPMPPMGAGGPPPQALAGQGARLGARILDGIFMLIPMIVVSLISAAITEAADAAAPLSALVSIVGMIGVFVLYEPLMLSKSGSTFGKRICGIRVARLSDGQNLSFGGALWRMFSYFLMGVVPILGLLNILWCLWDSPYRQCLHDKAASSVVVLRNA</sequence>
<proteinExistence type="predicted"/>
<dbReference type="AlphaFoldDB" id="A0A3Q9G0L7"/>
<comment type="subcellular location">
    <subcellularLocation>
        <location evidence="1">Cell membrane</location>
        <topology evidence="1">Multi-pass membrane protein</topology>
    </subcellularLocation>
</comment>
<dbReference type="OrthoDB" id="5244233at2"/>
<feature type="region of interest" description="Disordered" evidence="6">
    <location>
        <begin position="1"/>
        <end position="54"/>
    </location>
</feature>
<keyword evidence="2" id="KW-1003">Cell membrane</keyword>
<evidence type="ECO:0000313" key="10">
    <source>
        <dbReference type="Proteomes" id="UP000267900"/>
    </source>
</evidence>
<name>A0A3Q9G0L7_STRLT</name>
<feature type="compositionally biased region" description="Low complexity" evidence="6">
    <location>
        <begin position="11"/>
        <end position="33"/>
    </location>
</feature>
<keyword evidence="5 7" id="KW-0472">Membrane</keyword>
<reference evidence="9 10" key="1">
    <citation type="submission" date="2018-12" db="EMBL/GenBank/DDBJ databases">
        <title>The whole draft genome of Streptomyce luteoverticillatus CGMCC 15060.</title>
        <authorList>
            <person name="Feng Z."/>
            <person name="Chen G."/>
            <person name="Zhang J."/>
            <person name="Zhu H."/>
            <person name="Yu X."/>
            <person name="Zhang W."/>
            <person name="Zhang X."/>
        </authorList>
    </citation>
    <scope>NUCLEOTIDE SEQUENCE [LARGE SCALE GENOMIC DNA]</scope>
    <source>
        <strain evidence="9 10">CGMCC 15060</strain>
    </source>
</reference>
<keyword evidence="10" id="KW-1185">Reference proteome</keyword>
<accession>A0A3Q9G0L7</accession>
<dbReference type="PANTHER" id="PTHR36115:SF4">
    <property type="entry name" value="MEMBRANE PROTEIN"/>
    <property type="match status" value="1"/>
</dbReference>
<dbReference type="Proteomes" id="UP000267900">
    <property type="component" value="Chromosome"/>
</dbReference>
<dbReference type="RefSeq" id="WP_126917186.1">
    <property type="nucleotide sequence ID" value="NZ_CP034587.1"/>
</dbReference>
<evidence type="ECO:0000313" key="9">
    <source>
        <dbReference type="EMBL" id="AZQ74684.1"/>
    </source>
</evidence>
<dbReference type="EMBL" id="CP034587">
    <property type="protein sequence ID" value="AZQ74684.1"/>
    <property type="molecule type" value="Genomic_DNA"/>
</dbReference>
<evidence type="ECO:0000259" key="8">
    <source>
        <dbReference type="Pfam" id="PF06271"/>
    </source>
</evidence>
<feature type="transmembrane region" description="Helical" evidence="7">
    <location>
        <begin position="90"/>
        <end position="110"/>
    </location>
</feature>
<feature type="compositionally biased region" description="Pro residues" evidence="6">
    <location>
        <begin position="34"/>
        <end position="51"/>
    </location>
</feature>
<evidence type="ECO:0000256" key="6">
    <source>
        <dbReference type="SAM" id="MobiDB-lite"/>
    </source>
</evidence>
<keyword evidence="4 7" id="KW-1133">Transmembrane helix</keyword>
<evidence type="ECO:0000256" key="3">
    <source>
        <dbReference type="ARBA" id="ARBA00022692"/>
    </source>
</evidence>
<evidence type="ECO:0000256" key="7">
    <source>
        <dbReference type="SAM" id="Phobius"/>
    </source>
</evidence>
<feature type="transmembrane region" description="Helical" evidence="7">
    <location>
        <begin position="149"/>
        <end position="168"/>
    </location>
</feature>
<dbReference type="InterPro" id="IPR010432">
    <property type="entry name" value="RDD"/>
</dbReference>
<evidence type="ECO:0000256" key="1">
    <source>
        <dbReference type="ARBA" id="ARBA00004651"/>
    </source>
</evidence>
<dbReference type="InterPro" id="IPR051791">
    <property type="entry name" value="Pra-immunoreactive"/>
</dbReference>
<dbReference type="Pfam" id="PF06271">
    <property type="entry name" value="RDD"/>
    <property type="match status" value="1"/>
</dbReference>
<gene>
    <name evidence="9" type="ORF">EKH77_28835</name>
</gene>
<evidence type="ECO:0000256" key="5">
    <source>
        <dbReference type="ARBA" id="ARBA00023136"/>
    </source>
</evidence>
<protein>
    <submittedName>
        <fullName evidence="9">RDD family protein</fullName>
    </submittedName>
</protein>
<dbReference type="GO" id="GO:0005886">
    <property type="term" value="C:plasma membrane"/>
    <property type="evidence" value="ECO:0007669"/>
    <property type="project" value="UniProtKB-SubCell"/>
</dbReference>
<feature type="transmembrane region" description="Helical" evidence="7">
    <location>
        <begin position="64"/>
        <end position="84"/>
    </location>
</feature>
<dbReference type="PANTHER" id="PTHR36115">
    <property type="entry name" value="PROLINE-RICH ANTIGEN HOMOLOG-RELATED"/>
    <property type="match status" value="1"/>
</dbReference>